<evidence type="ECO:0000313" key="4">
    <source>
        <dbReference type="EMBL" id="OGD87409.1"/>
    </source>
</evidence>
<accession>A0A1F5G6E0</accession>
<dbReference type="InterPro" id="IPR023393">
    <property type="entry name" value="START-like_dom_sf"/>
</dbReference>
<protein>
    <recommendedName>
        <fullName evidence="3">Activator of Hsp90 ATPase homologue 1/2-like C-terminal domain-containing protein</fullName>
    </recommendedName>
</protein>
<proteinExistence type="inferred from homology"/>
<dbReference type="Proteomes" id="UP000179102">
    <property type="component" value="Unassembled WGS sequence"/>
</dbReference>
<sequence length="143" mass="16196">MKTIKQQVFINATPREVYEAYVDAKKHAVFTGANVKFEAKAGGKFDIWDGELIGENVKLVPGKKIVQKWRANDWPEGHYSDLKIELFGEGDGRRPGGRSGSEGTKLKLTQENVPDDKAEDIDSGWHEYYWEPMKEYFKKGATG</sequence>
<dbReference type="SUPFAM" id="SSF55961">
    <property type="entry name" value="Bet v1-like"/>
    <property type="match status" value="1"/>
</dbReference>
<gene>
    <name evidence="4" type="ORF">A2870_01540</name>
</gene>
<dbReference type="STRING" id="1797711.A2870_01540"/>
<evidence type="ECO:0000313" key="5">
    <source>
        <dbReference type="Proteomes" id="UP000179102"/>
    </source>
</evidence>
<evidence type="ECO:0000256" key="1">
    <source>
        <dbReference type="ARBA" id="ARBA00006817"/>
    </source>
</evidence>
<dbReference type="Gene3D" id="3.30.530.20">
    <property type="match status" value="1"/>
</dbReference>
<dbReference type="AlphaFoldDB" id="A0A1F5G6E0"/>
<comment type="caution">
    <text evidence="4">The sequence shown here is derived from an EMBL/GenBank/DDBJ whole genome shotgun (WGS) entry which is preliminary data.</text>
</comment>
<dbReference type="InterPro" id="IPR013538">
    <property type="entry name" value="ASHA1/2-like_C"/>
</dbReference>
<dbReference type="Pfam" id="PF08327">
    <property type="entry name" value="AHSA1"/>
    <property type="match status" value="1"/>
</dbReference>
<comment type="similarity">
    <text evidence="1">Belongs to the AHA1 family.</text>
</comment>
<feature type="domain" description="Activator of Hsp90 ATPase homologue 1/2-like C-terminal" evidence="3">
    <location>
        <begin position="11"/>
        <end position="92"/>
    </location>
</feature>
<reference evidence="4 5" key="1">
    <citation type="journal article" date="2016" name="Nat. Commun.">
        <title>Thousands of microbial genomes shed light on interconnected biogeochemical processes in an aquifer system.</title>
        <authorList>
            <person name="Anantharaman K."/>
            <person name="Brown C.T."/>
            <person name="Hug L.A."/>
            <person name="Sharon I."/>
            <person name="Castelle C.J."/>
            <person name="Probst A.J."/>
            <person name="Thomas B.C."/>
            <person name="Singh A."/>
            <person name="Wilkins M.J."/>
            <person name="Karaoz U."/>
            <person name="Brodie E.L."/>
            <person name="Williams K.H."/>
            <person name="Hubbard S.S."/>
            <person name="Banfield J.F."/>
        </authorList>
    </citation>
    <scope>NUCLEOTIDE SEQUENCE [LARGE SCALE GENOMIC DNA]</scope>
</reference>
<evidence type="ECO:0000259" key="3">
    <source>
        <dbReference type="Pfam" id="PF08327"/>
    </source>
</evidence>
<evidence type="ECO:0000256" key="2">
    <source>
        <dbReference type="SAM" id="MobiDB-lite"/>
    </source>
</evidence>
<dbReference type="CDD" id="cd08892">
    <property type="entry name" value="SRPBCC_Aha1"/>
    <property type="match status" value="1"/>
</dbReference>
<organism evidence="4 5">
    <name type="scientific">Candidatus Curtissbacteria bacterium RIFCSPHIGHO2_01_FULL_41_11</name>
    <dbReference type="NCBI Taxonomy" id="1797711"/>
    <lineage>
        <taxon>Bacteria</taxon>
        <taxon>Candidatus Curtissiibacteriota</taxon>
    </lineage>
</organism>
<name>A0A1F5G6E0_9BACT</name>
<dbReference type="EMBL" id="MFAZ01000014">
    <property type="protein sequence ID" value="OGD87409.1"/>
    <property type="molecule type" value="Genomic_DNA"/>
</dbReference>
<feature type="region of interest" description="Disordered" evidence="2">
    <location>
        <begin position="89"/>
        <end position="117"/>
    </location>
</feature>